<keyword evidence="8 9" id="KW-0472">Membrane</keyword>
<dbReference type="STRING" id="444597.BST26_20230"/>
<name>A0A1X0CUU8_9MYCO</name>
<keyword evidence="7 9" id="KW-1133">Transmembrane helix</keyword>
<dbReference type="SUPFAM" id="SSF161098">
    <property type="entry name" value="MetI-like"/>
    <property type="match status" value="1"/>
</dbReference>
<comment type="subcellular location">
    <subcellularLocation>
        <location evidence="1 9">Cell membrane</location>
        <topology evidence="1 9">Multi-pass membrane protein</topology>
    </subcellularLocation>
</comment>
<comment type="caution">
    <text evidence="11">The sequence shown here is derived from an EMBL/GenBank/DDBJ whole genome shotgun (WGS) entry which is preliminary data.</text>
</comment>
<feature type="transmembrane region" description="Helical" evidence="9">
    <location>
        <begin position="132"/>
        <end position="153"/>
    </location>
</feature>
<dbReference type="RefSeq" id="WP_234806029.1">
    <property type="nucleotide sequence ID" value="NZ_AP022618.1"/>
</dbReference>
<evidence type="ECO:0000256" key="4">
    <source>
        <dbReference type="ARBA" id="ARBA00022475"/>
    </source>
</evidence>
<evidence type="ECO:0000313" key="12">
    <source>
        <dbReference type="Proteomes" id="UP000192801"/>
    </source>
</evidence>
<dbReference type="GO" id="GO:0005886">
    <property type="term" value="C:plasma membrane"/>
    <property type="evidence" value="ECO:0007669"/>
    <property type="project" value="UniProtKB-SubCell"/>
</dbReference>
<sequence>MIGGPRSGLPAPMVLVAALGAVVLGAPVIALAAAAPWARIPELLSAPSARSALLVSLSAAGLATALALVLGVPLAAVLAGDRMRGTRFLRLLVVVPMVLPPVVIGAALLSLFARRGLIGRYLEAWWHWTPTYTFAGVVIAQLVVAMPFLVISVEAALRARDRDAEEAAYTLGAGRMQTFLRVVVPQIRSGIVAGAVMCFARALGEFGATVTFAGNVAGVTQTLPLAIYLQLQRDDDAAIAMAVGLLGMSLLVLVVMRRRWIPALTA</sequence>
<feature type="transmembrane region" description="Helical" evidence="9">
    <location>
        <begin position="91"/>
        <end position="112"/>
    </location>
</feature>
<dbReference type="NCBIfam" id="TIGR02141">
    <property type="entry name" value="modB_ABC"/>
    <property type="match status" value="1"/>
</dbReference>
<dbReference type="AlphaFoldDB" id="A0A1X0CUU8"/>
<dbReference type="PANTHER" id="PTHR30183:SF3">
    <property type="entry name" value="MOLYBDENUM TRANSPORT SYSTEM PERMEASE PROTEIN MODB"/>
    <property type="match status" value="1"/>
</dbReference>
<evidence type="ECO:0000313" key="11">
    <source>
        <dbReference type="EMBL" id="ORA63769.1"/>
    </source>
</evidence>
<dbReference type="NCBIfam" id="TIGR01581">
    <property type="entry name" value="Mo_ABC_porter"/>
    <property type="match status" value="1"/>
</dbReference>
<dbReference type="PANTHER" id="PTHR30183">
    <property type="entry name" value="MOLYBDENUM TRANSPORT SYSTEM PERMEASE PROTEIN MODB"/>
    <property type="match status" value="1"/>
</dbReference>
<evidence type="ECO:0000256" key="5">
    <source>
        <dbReference type="ARBA" id="ARBA00022505"/>
    </source>
</evidence>
<dbReference type="Pfam" id="PF00528">
    <property type="entry name" value="BPD_transp_1"/>
    <property type="match status" value="1"/>
</dbReference>
<dbReference type="InterPro" id="IPR011867">
    <property type="entry name" value="ModB_ABC"/>
</dbReference>
<organism evidence="11 12">
    <name type="scientific">Mycolicibacterium insubricum</name>
    <dbReference type="NCBI Taxonomy" id="444597"/>
    <lineage>
        <taxon>Bacteria</taxon>
        <taxon>Bacillati</taxon>
        <taxon>Actinomycetota</taxon>
        <taxon>Actinomycetes</taxon>
        <taxon>Mycobacteriales</taxon>
        <taxon>Mycobacteriaceae</taxon>
        <taxon>Mycolicibacterium</taxon>
    </lineage>
</organism>
<dbReference type="EMBL" id="MVHS01000080">
    <property type="protein sequence ID" value="ORA63769.1"/>
    <property type="molecule type" value="Genomic_DNA"/>
</dbReference>
<proteinExistence type="inferred from homology"/>
<dbReference type="Proteomes" id="UP000192801">
    <property type="component" value="Unassembled WGS sequence"/>
</dbReference>
<feature type="transmembrane region" description="Helical" evidence="9">
    <location>
        <begin position="206"/>
        <end position="231"/>
    </location>
</feature>
<accession>A0A1X0CUU8</accession>
<evidence type="ECO:0000256" key="2">
    <source>
        <dbReference type="ARBA" id="ARBA00007069"/>
    </source>
</evidence>
<evidence type="ECO:0000256" key="1">
    <source>
        <dbReference type="ARBA" id="ARBA00004651"/>
    </source>
</evidence>
<evidence type="ECO:0000256" key="8">
    <source>
        <dbReference type="ARBA" id="ARBA00023136"/>
    </source>
</evidence>
<evidence type="ECO:0000256" key="9">
    <source>
        <dbReference type="RuleBase" id="RU363032"/>
    </source>
</evidence>
<dbReference type="InterPro" id="IPR049783">
    <property type="entry name" value="ABC_perm_TupB-like"/>
</dbReference>
<evidence type="ECO:0000256" key="10">
    <source>
        <dbReference type="RuleBase" id="RU365097"/>
    </source>
</evidence>
<comment type="function">
    <text evidence="10">Part of the binding-protein-dependent transport system for molybdenum; probably responsible for the translocation of the substrate across the membrane.</text>
</comment>
<dbReference type="PROSITE" id="PS50928">
    <property type="entry name" value="ABC_TM1"/>
    <property type="match status" value="1"/>
</dbReference>
<feature type="transmembrane region" description="Helical" evidence="9">
    <location>
        <begin position="237"/>
        <end position="256"/>
    </location>
</feature>
<dbReference type="InterPro" id="IPR035906">
    <property type="entry name" value="MetI-like_sf"/>
</dbReference>
<protein>
    <recommendedName>
        <fullName evidence="10">Molybdenum transport system permease</fullName>
    </recommendedName>
</protein>
<reference evidence="11 12" key="1">
    <citation type="submission" date="2016-12" db="EMBL/GenBank/DDBJ databases">
        <title>The new phylogeny of genus Mycobacterium.</title>
        <authorList>
            <person name="Tortoli E."/>
            <person name="Trovato A."/>
            <person name="Cirillo D.M."/>
        </authorList>
    </citation>
    <scope>NUCLEOTIDE SEQUENCE [LARGE SCALE GENOMIC DNA]</scope>
    <source>
        <strain evidence="11 12">DSM 45130</strain>
    </source>
</reference>
<evidence type="ECO:0000256" key="7">
    <source>
        <dbReference type="ARBA" id="ARBA00022989"/>
    </source>
</evidence>
<evidence type="ECO:0000256" key="3">
    <source>
        <dbReference type="ARBA" id="ARBA00022448"/>
    </source>
</evidence>
<gene>
    <name evidence="11" type="ORF">BST26_20230</name>
</gene>
<comment type="similarity">
    <text evidence="2 10">Belongs to the binding-protein-dependent transport system permease family. CysTW subfamily.</text>
</comment>
<dbReference type="NCBIfam" id="NF038017">
    <property type="entry name" value="ABC_perm1"/>
    <property type="match status" value="1"/>
</dbReference>
<keyword evidence="3 9" id="KW-0813">Transport</keyword>
<dbReference type="InterPro" id="IPR006469">
    <property type="entry name" value="NifC_ABC_porter"/>
</dbReference>
<evidence type="ECO:0000256" key="6">
    <source>
        <dbReference type="ARBA" id="ARBA00022692"/>
    </source>
</evidence>
<feature type="transmembrane region" description="Helical" evidence="9">
    <location>
        <begin position="56"/>
        <end position="79"/>
    </location>
</feature>
<keyword evidence="4 10" id="KW-1003">Cell membrane</keyword>
<dbReference type="InterPro" id="IPR000515">
    <property type="entry name" value="MetI-like"/>
</dbReference>
<dbReference type="Gene3D" id="1.10.3720.10">
    <property type="entry name" value="MetI-like"/>
    <property type="match status" value="1"/>
</dbReference>
<dbReference type="CDD" id="cd06261">
    <property type="entry name" value="TM_PBP2"/>
    <property type="match status" value="1"/>
</dbReference>
<dbReference type="GO" id="GO:0015098">
    <property type="term" value="F:molybdate ion transmembrane transporter activity"/>
    <property type="evidence" value="ECO:0007669"/>
    <property type="project" value="UniProtKB-UniRule"/>
</dbReference>
<keyword evidence="12" id="KW-1185">Reference proteome</keyword>
<keyword evidence="6 9" id="KW-0812">Transmembrane</keyword>
<keyword evidence="5 10" id="KW-0500">Molybdenum</keyword>